<proteinExistence type="predicted"/>
<dbReference type="EC" id="2.5.1.18" evidence="3"/>
<dbReference type="PROSITE" id="PS50404">
    <property type="entry name" value="GST_NTER"/>
    <property type="match status" value="1"/>
</dbReference>
<dbReference type="Proteomes" id="UP000663090">
    <property type="component" value="Chromosome"/>
</dbReference>
<dbReference type="PANTHER" id="PTHR44051">
    <property type="entry name" value="GLUTATHIONE S-TRANSFERASE-RELATED"/>
    <property type="match status" value="1"/>
</dbReference>
<evidence type="ECO:0000313" key="3">
    <source>
        <dbReference type="EMBL" id="QSQ13202.1"/>
    </source>
</evidence>
<dbReference type="NCBIfam" id="NF007831">
    <property type="entry name" value="PRK10542.1"/>
    <property type="match status" value="1"/>
</dbReference>
<feature type="domain" description="GST N-terminal" evidence="1">
    <location>
        <begin position="1"/>
        <end position="81"/>
    </location>
</feature>
<gene>
    <name evidence="3" type="primary">gstA</name>
    <name evidence="3" type="ORF">JY572_33435</name>
</gene>
<reference evidence="3 4" key="1">
    <citation type="submission" date="2021-02" db="EMBL/GenBank/DDBJ databases">
        <title>De Novo genome assembly of isolated myxobacteria.</title>
        <authorList>
            <person name="Stevens D.C."/>
        </authorList>
    </citation>
    <scope>NUCLEOTIDE SEQUENCE [LARGE SCALE GENOMIC DNA]</scope>
    <source>
        <strain evidence="3 4">SCHIC003</strain>
    </source>
</reference>
<evidence type="ECO:0000313" key="4">
    <source>
        <dbReference type="Proteomes" id="UP000663090"/>
    </source>
</evidence>
<dbReference type="PANTHER" id="PTHR44051:SF8">
    <property type="entry name" value="GLUTATHIONE S-TRANSFERASE GSTA"/>
    <property type="match status" value="1"/>
</dbReference>
<dbReference type="GO" id="GO:0004364">
    <property type="term" value="F:glutathione transferase activity"/>
    <property type="evidence" value="ECO:0007669"/>
    <property type="project" value="UniProtKB-EC"/>
</dbReference>
<organism evidence="3 4">
    <name type="scientific">Myxococcus landrumensis</name>
    <dbReference type="NCBI Taxonomy" id="2813577"/>
    <lineage>
        <taxon>Bacteria</taxon>
        <taxon>Pseudomonadati</taxon>
        <taxon>Myxococcota</taxon>
        <taxon>Myxococcia</taxon>
        <taxon>Myxococcales</taxon>
        <taxon>Cystobacterineae</taxon>
        <taxon>Myxococcaceae</taxon>
        <taxon>Myxococcus</taxon>
    </lineage>
</organism>
<dbReference type="Gene3D" id="1.20.1050.10">
    <property type="match status" value="1"/>
</dbReference>
<name>A0ABX7N394_9BACT</name>
<dbReference type="InterPro" id="IPR040079">
    <property type="entry name" value="Glutathione_S-Trfase"/>
</dbReference>
<dbReference type="Pfam" id="PF13409">
    <property type="entry name" value="GST_N_2"/>
    <property type="match status" value="1"/>
</dbReference>
<feature type="domain" description="GST C-terminal" evidence="2">
    <location>
        <begin position="87"/>
        <end position="202"/>
    </location>
</feature>
<dbReference type="InterPro" id="IPR004045">
    <property type="entry name" value="Glutathione_S-Trfase_N"/>
</dbReference>
<dbReference type="SFLD" id="SFLDS00019">
    <property type="entry name" value="Glutathione_Transferase_(cytos"/>
    <property type="match status" value="1"/>
</dbReference>
<dbReference type="SUPFAM" id="SSF52833">
    <property type="entry name" value="Thioredoxin-like"/>
    <property type="match status" value="1"/>
</dbReference>
<evidence type="ECO:0000259" key="2">
    <source>
        <dbReference type="PROSITE" id="PS50405"/>
    </source>
</evidence>
<protein>
    <submittedName>
        <fullName evidence="3">Glutathione transferase GstA</fullName>
        <ecNumber evidence="3">2.5.1.18</ecNumber>
    </submittedName>
</protein>
<dbReference type="CDD" id="cd03188">
    <property type="entry name" value="GST_C_Beta"/>
    <property type="match status" value="1"/>
</dbReference>
<accession>A0ABX7N394</accession>
<keyword evidence="4" id="KW-1185">Reference proteome</keyword>
<evidence type="ECO:0000259" key="1">
    <source>
        <dbReference type="PROSITE" id="PS50404"/>
    </source>
</evidence>
<dbReference type="Gene3D" id="3.40.30.10">
    <property type="entry name" value="Glutaredoxin"/>
    <property type="match status" value="1"/>
</dbReference>
<dbReference type="RefSeq" id="WP_206714906.1">
    <property type="nucleotide sequence ID" value="NZ_CP071091.1"/>
</dbReference>
<dbReference type="Pfam" id="PF00043">
    <property type="entry name" value="GST_C"/>
    <property type="match status" value="1"/>
</dbReference>
<dbReference type="EMBL" id="CP071091">
    <property type="protein sequence ID" value="QSQ13202.1"/>
    <property type="molecule type" value="Genomic_DNA"/>
</dbReference>
<sequence length="202" mass="22553">MKLYYTPGACSLSPHIILREAGLKFAVEKVDLRSKKTETGVDFNTVNPKGYVPTLVLDNGAMLTEGPAIVQYLADQAPESKLAPANGTFERYQLQEMLNFISTELHKAFSPLFNPAFPDDGKRIFRDRIALRLKTLDGLLEKNAYLMGEQFTVADAYLFTVLNWTRPMQIDLEPYASVKAYHARIAARPHVQAAMAAEGLTK</sequence>
<dbReference type="SFLD" id="SFLDG01150">
    <property type="entry name" value="Main.1:_Beta-like"/>
    <property type="match status" value="1"/>
</dbReference>
<keyword evidence="3" id="KW-0808">Transferase</keyword>
<dbReference type="InterPro" id="IPR004046">
    <property type="entry name" value="GST_C"/>
</dbReference>
<dbReference type="InterPro" id="IPR036282">
    <property type="entry name" value="Glutathione-S-Trfase_C_sf"/>
</dbReference>
<dbReference type="CDD" id="cd03057">
    <property type="entry name" value="GST_N_Beta"/>
    <property type="match status" value="1"/>
</dbReference>
<dbReference type="PROSITE" id="PS50405">
    <property type="entry name" value="GST_CTER"/>
    <property type="match status" value="1"/>
</dbReference>
<dbReference type="InterPro" id="IPR010987">
    <property type="entry name" value="Glutathione-S-Trfase_C-like"/>
</dbReference>
<dbReference type="InterPro" id="IPR036249">
    <property type="entry name" value="Thioredoxin-like_sf"/>
</dbReference>
<dbReference type="SUPFAM" id="SSF47616">
    <property type="entry name" value="GST C-terminal domain-like"/>
    <property type="match status" value="1"/>
</dbReference>
<dbReference type="SFLD" id="SFLDG00358">
    <property type="entry name" value="Main_(cytGST)"/>
    <property type="match status" value="1"/>
</dbReference>